<reference evidence="1" key="2">
    <citation type="submission" date="2025-09" db="UniProtKB">
        <authorList>
            <consortium name="Ensembl"/>
        </authorList>
    </citation>
    <scope>IDENTIFICATION</scope>
</reference>
<organism evidence="1 2">
    <name type="scientific">Mus spicilegus</name>
    <name type="common">Mound-building mouse</name>
    <dbReference type="NCBI Taxonomy" id="10103"/>
    <lineage>
        <taxon>Eukaryota</taxon>
        <taxon>Metazoa</taxon>
        <taxon>Chordata</taxon>
        <taxon>Craniata</taxon>
        <taxon>Vertebrata</taxon>
        <taxon>Euteleostomi</taxon>
        <taxon>Mammalia</taxon>
        <taxon>Eutheria</taxon>
        <taxon>Euarchontoglires</taxon>
        <taxon>Glires</taxon>
        <taxon>Rodentia</taxon>
        <taxon>Myomorpha</taxon>
        <taxon>Muroidea</taxon>
        <taxon>Muridae</taxon>
        <taxon>Murinae</taxon>
        <taxon>Mus</taxon>
        <taxon>Mus</taxon>
    </lineage>
</organism>
<dbReference type="Ensembl" id="ENSMSIT00000026821.1">
    <property type="protein sequence ID" value="ENSMSIP00000021265.1"/>
    <property type="gene ID" value="ENSMSIG00000018060.1"/>
</dbReference>
<dbReference type="AlphaFoldDB" id="A0A8C6HGA3"/>
<evidence type="ECO:0000313" key="1">
    <source>
        <dbReference type="Ensembl" id="ENSMSIP00000021265.1"/>
    </source>
</evidence>
<sequence length="260" mass="29148">MPGLSPKHSFVSLSAIFWSSIRKYQWYLAVLEADCSCPMFPYSKLRPLSSQEHRSEPCLLPRASTEVNKYPVSSVATEISPQLSAKGVTLLIPGASLDCMPPRKPASSSQSRALQRAYWLPAPGSSLGLQSNIHDLSSWVKGKYQESLCGSLRGEEMTSYGAGVRRLWRQSQMTELLKPGSGKGRRMRWLWDSLCPTGHTLWLHLVPRSRFKRQHPTFSLWYKLGFHWGQALSSSWTCTFQVCSTGKVLALFLLVQGPCP</sequence>
<reference evidence="1" key="1">
    <citation type="submission" date="2025-08" db="UniProtKB">
        <authorList>
            <consortium name="Ensembl"/>
        </authorList>
    </citation>
    <scope>IDENTIFICATION</scope>
</reference>
<evidence type="ECO:0000313" key="2">
    <source>
        <dbReference type="Proteomes" id="UP000694415"/>
    </source>
</evidence>
<name>A0A8C6HGA3_MUSSI</name>
<accession>A0A8C6HGA3</accession>
<protein>
    <submittedName>
        <fullName evidence="1">Uncharacterized protein</fullName>
    </submittedName>
</protein>
<proteinExistence type="predicted"/>
<keyword evidence="2" id="KW-1185">Reference proteome</keyword>
<dbReference type="Proteomes" id="UP000694415">
    <property type="component" value="Unplaced"/>
</dbReference>